<name>A0AAV7QDR1_PLEWA</name>
<protein>
    <submittedName>
        <fullName evidence="3">Uncharacterized protein</fullName>
    </submittedName>
</protein>
<keyword evidence="2" id="KW-0732">Signal</keyword>
<feature type="signal peptide" evidence="2">
    <location>
        <begin position="1"/>
        <end position="20"/>
    </location>
</feature>
<evidence type="ECO:0000313" key="3">
    <source>
        <dbReference type="EMBL" id="KAJ1138315.1"/>
    </source>
</evidence>
<feature type="region of interest" description="Disordered" evidence="1">
    <location>
        <begin position="83"/>
        <end position="135"/>
    </location>
</feature>
<organism evidence="3 4">
    <name type="scientific">Pleurodeles waltl</name>
    <name type="common">Iberian ribbed newt</name>
    <dbReference type="NCBI Taxonomy" id="8319"/>
    <lineage>
        <taxon>Eukaryota</taxon>
        <taxon>Metazoa</taxon>
        <taxon>Chordata</taxon>
        <taxon>Craniata</taxon>
        <taxon>Vertebrata</taxon>
        <taxon>Euteleostomi</taxon>
        <taxon>Amphibia</taxon>
        <taxon>Batrachia</taxon>
        <taxon>Caudata</taxon>
        <taxon>Salamandroidea</taxon>
        <taxon>Salamandridae</taxon>
        <taxon>Pleurodelinae</taxon>
        <taxon>Pleurodeles</taxon>
    </lineage>
</organism>
<comment type="caution">
    <text evidence="3">The sequence shown here is derived from an EMBL/GenBank/DDBJ whole genome shotgun (WGS) entry which is preliminary data.</text>
</comment>
<evidence type="ECO:0000256" key="2">
    <source>
        <dbReference type="SAM" id="SignalP"/>
    </source>
</evidence>
<gene>
    <name evidence="3" type="ORF">NDU88_004702</name>
</gene>
<sequence length="182" mass="19943">MPSGSSAGVSLIVACRWATTVKVCLWAVTRPSGFLAWRALRVCLGGGEAAESWNGDSQARVIMWAPSLEGECWKLSRVNGDSYERHRGQRRRKGREDTPWQPPKRNMGGVDSSDSKGTRSISTRMRDRREDPDAVTMENHLCADNETRSESPHPLVEAITCLETDKEALGANGGGETEEAAL</sequence>
<proteinExistence type="predicted"/>
<accession>A0AAV7QDR1</accession>
<keyword evidence="4" id="KW-1185">Reference proteome</keyword>
<dbReference type="EMBL" id="JANPWB010000010">
    <property type="protein sequence ID" value="KAJ1138315.1"/>
    <property type="molecule type" value="Genomic_DNA"/>
</dbReference>
<reference evidence="3" key="1">
    <citation type="journal article" date="2022" name="bioRxiv">
        <title>Sequencing and chromosome-scale assembly of the giantPleurodeles waltlgenome.</title>
        <authorList>
            <person name="Brown T."/>
            <person name="Elewa A."/>
            <person name="Iarovenko S."/>
            <person name="Subramanian E."/>
            <person name="Araus A.J."/>
            <person name="Petzold A."/>
            <person name="Susuki M."/>
            <person name="Suzuki K.-i.T."/>
            <person name="Hayashi T."/>
            <person name="Toyoda A."/>
            <person name="Oliveira C."/>
            <person name="Osipova E."/>
            <person name="Leigh N.D."/>
            <person name="Simon A."/>
            <person name="Yun M.H."/>
        </authorList>
    </citation>
    <scope>NUCLEOTIDE SEQUENCE</scope>
    <source>
        <strain evidence="3">20211129_DDA</strain>
        <tissue evidence="3">Liver</tissue>
    </source>
</reference>
<evidence type="ECO:0000313" key="4">
    <source>
        <dbReference type="Proteomes" id="UP001066276"/>
    </source>
</evidence>
<evidence type="ECO:0000256" key="1">
    <source>
        <dbReference type="SAM" id="MobiDB-lite"/>
    </source>
</evidence>
<dbReference type="AlphaFoldDB" id="A0AAV7QDR1"/>
<feature type="chain" id="PRO_5043709248" evidence="2">
    <location>
        <begin position="21"/>
        <end position="182"/>
    </location>
</feature>
<dbReference type="Proteomes" id="UP001066276">
    <property type="component" value="Chromosome 6"/>
</dbReference>